<evidence type="ECO:0000256" key="1">
    <source>
        <dbReference type="SAM" id="MobiDB-lite"/>
    </source>
</evidence>
<dbReference type="EMBL" id="KI630195">
    <property type="protein sequence ID" value="EYU45221.1"/>
    <property type="molecule type" value="Genomic_DNA"/>
</dbReference>
<accession>A0A022RYZ2</accession>
<keyword evidence="3" id="KW-1185">Reference proteome</keyword>
<feature type="non-terminal residue" evidence="2">
    <location>
        <position position="152"/>
    </location>
</feature>
<dbReference type="CDD" id="cd00303">
    <property type="entry name" value="retropepsin_like"/>
    <property type="match status" value="1"/>
</dbReference>
<name>A0A022RYZ2_ERYGU</name>
<evidence type="ECO:0000313" key="3">
    <source>
        <dbReference type="Proteomes" id="UP000030748"/>
    </source>
</evidence>
<organism evidence="2 3">
    <name type="scientific">Erythranthe guttata</name>
    <name type="common">Yellow monkey flower</name>
    <name type="synonym">Mimulus guttatus</name>
    <dbReference type="NCBI Taxonomy" id="4155"/>
    <lineage>
        <taxon>Eukaryota</taxon>
        <taxon>Viridiplantae</taxon>
        <taxon>Streptophyta</taxon>
        <taxon>Embryophyta</taxon>
        <taxon>Tracheophyta</taxon>
        <taxon>Spermatophyta</taxon>
        <taxon>Magnoliopsida</taxon>
        <taxon>eudicotyledons</taxon>
        <taxon>Gunneridae</taxon>
        <taxon>Pentapetalae</taxon>
        <taxon>asterids</taxon>
        <taxon>lamiids</taxon>
        <taxon>Lamiales</taxon>
        <taxon>Phrymaceae</taxon>
        <taxon>Erythranthe</taxon>
    </lineage>
</organism>
<protein>
    <submittedName>
        <fullName evidence="2">Uncharacterized protein</fullName>
    </submittedName>
</protein>
<reference evidence="2 3" key="1">
    <citation type="journal article" date="2013" name="Proc. Natl. Acad. Sci. U.S.A.">
        <title>Fine-scale variation in meiotic recombination in Mimulus inferred from population shotgun sequencing.</title>
        <authorList>
            <person name="Hellsten U."/>
            <person name="Wright K.M."/>
            <person name="Jenkins J."/>
            <person name="Shu S."/>
            <person name="Yuan Y."/>
            <person name="Wessler S.R."/>
            <person name="Schmutz J."/>
            <person name="Willis J.H."/>
            <person name="Rokhsar D.S."/>
        </authorList>
    </citation>
    <scope>NUCLEOTIDE SEQUENCE [LARGE SCALE GENOMIC DNA]</scope>
    <source>
        <strain evidence="3">cv. DUN x IM62</strain>
    </source>
</reference>
<dbReference type="AlphaFoldDB" id="A0A022RYZ2"/>
<dbReference type="Proteomes" id="UP000030748">
    <property type="component" value="Unassembled WGS sequence"/>
</dbReference>
<proteinExistence type="predicted"/>
<sequence length="152" mass="16720">MVANQETIECAGQCQALTLSIQGCSVTAYYYILPVAACQLVLGVQWLETLGSIETDYKQLSMTFKVNGISRTFRGLGRAVVGALTNKEINGLQGTYFFLQMVQSNLSDQPKTHPPDMGSLLAEFAHIFAPPSNLPPRRSHDHYIPLQPHAKP</sequence>
<feature type="region of interest" description="Disordered" evidence="1">
    <location>
        <begin position="133"/>
        <end position="152"/>
    </location>
</feature>
<evidence type="ECO:0000313" key="2">
    <source>
        <dbReference type="EMBL" id="EYU45221.1"/>
    </source>
</evidence>
<gene>
    <name evidence="2" type="ORF">MIMGU_mgv1a024659mg</name>
</gene>